<sequence>MSNKWITLNDTTIPIDSIESIEMTMEKTEYIFVVQCKNRNVYKVNLHATGGHWLYTICHDGLEEAKRGGERYERL</sequence>
<organism evidence="1">
    <name type="scientific">viral metagenome</name>
    <dbReference type="NCBI Taxonomy" id="1070528"/>
    <lineage>
        <taxon>unclassified sequences</taxon>
        <taxon>metagenomes</taxon>
        <taxon>organismal metagenomes</taxon>
    </lineage>
</organism>
<protein>
    <submittedName>
        <fullName evidence="1">Uncharacterized protein</fullName>
    </submittedName>
</protein>
<accession>A0A6C0DEC2</accession>
<reference evidence="1" key="1">
    <citation type="journal article" date="2020" name="Nature">
        <title>Giant virus diversity and host interactions through global metagenomics.</title>
        <authorList>
            <person name="Schulz F."/>
            <person name="Roux S."/>
            <person name="Paez-Espino D."/>
            <person name="Jungbluth S."/>
            <person name="Walsh D.A."/>
            <person name="Denef V.J."/>
            <person name="McMahon K.D."/>
            <person name="Konstantinidis K.T."/>
            <person name="Eloe-Fadrosh E.A."/>
            <person name="Kyrpides N.C."/>
            <person name="Woyke T."/>
        </authorList>
    </citation>
    <scope>NUCLEOTIDE SEQUENCE</scope>
    <source>
        <strain evidence="1">GVMAG-M-3300023174-141</strain>
    </source>
</reference>
<name>A0A6C0DEC2_9ZZZZ</name>
<proteinExistence type="predicted"/>
<evidence type="ECO:0000313" key="1">
    <source>
        <dbReference type="EMBL" id="QHT14534.1"/>
    </source>
</evidence>
<dbReference type="EMBL" id="MN739586">
    <property type="protein sequence ID" value="QHT14534.1"/>
    <property type="molecule type" value="Genomic_DNA"/>
</dbReference>
<dbReference type="AlphaFoldDB" id="A0A6C0DEC2"/>